<dbReference type="EMBL" id="JANEYG010000002">
    <property type="protein sequence ID" value="KAJ8924718.1"/>
    <property type="molecule type" value="Genomic_DNA"/>
</dbReference>
<proteinExistence type="predicted"/>
<sequence length="177" mass="19720">MGGTASRTRKLTVENDDPTNVITVSEGVVDRIRGNQMVRKEAQQSPAVAAPPAVGPFLAAPLFLNEPSLTSLQLRQAHVAELKENDEYWTNRMKTLESNHKKINEVLDNEFKKAAQEIQQTSHKISTSSQPPCQTSQKAVLECYKHYPNEPMRCAEVVQAFQECVDTKRSSVIANRG</sequence>
<organism evidence="1 2">
    <name type="scientific">Exocentrus adspersus</name>
    <dbReference type="NCBI Taxonomy" id="1586481"/>
    <lineage>
        <taxon>Eukaryota</taxon>
        <taxon>Metazoa</taxon>
        <taxon>Ecdysozoa</taxon>
        <taxon>Arthropoda</taxon>
        <taxon>Hexapoda</taxon>
        <taxon>Insecta</taxon>
        <taxon>Pterygota</taxon>
        <taxon>Neoptera</taxon>
        <taxon>Endopterygota</taxon>
        <taxon>Coleoptera</taxon>
        <taxon>Polyphaga</taxon>
        <taxon>Cucujiformia</taxon>
        <taxon>Chrysomeloidea</taxon>
        <taxon>Cerambycidae</taxon>
        <taxon>Lamiinae</taxon>
        <taxon>Acanthocinini</taxon>
        <taxon>Exocentrus</taxon>
    </lineage>
</organism>
<dbReference type="Proteomes" id="UP001159042">
    <property type="component" value="Unassembled WGS sequence"/>
</dbReference>
<dbReference type="AlphaFoldDB" id="A0AAV8WDY3"/>
<dbReference type="GO" id="GO:0061617">
    <property type="term" value="C:MICOS complex"/>
    <property type="evidence" value="ECO:0007669"/>
    <property type="project" value="TreeGrafter"/>
</dbReference>
<dbReference type="SUPFAM" id="SSF47072">
    <property type="entry name" value="Cysteine alpha-hairpin motif"/>
    <property type="match status" value="1"/>
</dbReference>
<evidence type="ECO:0000313" key="1">
    <source>
        <dbReference type="EMBL" id="KAJ8924718.1"/>
    </source>
</evidence>
<keyword evidence="2" id="KW-1185">Reference proteome</keyword>
<dbReference type="InterPro" id="IPR009069">
    <property type="entry name" value="Cys_alpha_HP_mot_SF"/>
</dbReference>
<dbReference type="GO" id="GO:0007007">
    <property type="term" value="P:inner mitochondrial membrane organization"/>
    <property type="evidence" value="ECO:0007669"/>
    <property type="project" value="TreeGrafter"/>
</dbReference>
<name>A0AAV8WDY3_9CUCU</name>
<dbReference type="InterPro" id="IPR052632">
    <property type="entry name" value="MICOS_subunit_Mic19"/>
</dbReference>
<dbReference type="PROSITE" id="PS51808">
    <property type="entry name" value="CHCH"/>
    <property type="match status" value="1"/>
</dbReference>
<dbReference type="PANTHER" id="PTHR21588">
    <property type="entry name" value="COILED-COIL-HELIX-COILED-COIL-HELIX DOMAIN CONTAINING 6"/>
    <property type="match status" value="1"/>
</dbReference>
<reference evidence="1 2" key="1">
    <citation type="journal article" date="2023" name="Insect Mol. Biol.">
        <title>Genome sequencing provides insights into the evolution of gene families encoding plant cell wall-degrading enzymes in longhorned beetles.</title>
        <authorList>
            <person name="Shin N.R."/>
            <person name="Okamura Y."/>
            <person name="Kirsch R."/>
            <person name="Pauchet Y."/>
        </authorList>
    </citation>
    <scope>NUCLEOTIDE SEQUENCE [LARGE SCALE GENOMIC DNA]</scope>
    <source>
        <strain evidence="1">EAD_L_NR</strain>
    </source>
</reference>
<gene>
    <name evidence="1" type="ORF">NQ315_000870</name>
</gene>
<comment type="caution">
    <text evidence="1">The sequence shown here is derived from an EMBL/GenBank/DDBJ whole genome shotgun (WGS) entry which is preliminary data.</text>
</comment>
<dbReference type="PANTHER" id="PTHR21588:SF18">
    <property type="entry name" value="MICOS COMPLEX SUBUNIT MIC19"/>
    <property type="match status" value="1"/>
</dbReference>
<accession>A0AAV8WDY3</accession>
<protein>
    <submittedName>
        <fullName evidence="1">Uncharacterized protein</fullName>
    </submittedName>
</protein>
<evidence type="ECO:0000313" key="2">
    <source>
        <dbReference type="Proteomes" id="UP001159042"/>
    </source>
</evidence>